<organism evidence="1 2">
    <name type="scientific">Paranoxybacillus vitaminiphilus</name>
    <dbReference type="NCBI Taxonomy" id="581036"/>
    <lineage>
        <taxon>Bacteria</taxon>
        <taxon>Bacillati</taxon>
        <taxon>Bacillota</taxon>
        <taxon>Bacilli</taxon>
        <taxon>Bacillales</taxon>
        <taxon>Anoxybacillaceae</taxon>
        <taxon>Paranoxybacillus</taxon>
    </lineage>
</organism>
<gene>
    <name evidence="1" type="ORF">B0I26_1461</name>
</gene>
<dbReference type="RefSeq" id="WP_111646691.1">
    <property type="nucleotide sequence ID" value="NZ_QLMH01000046.1"/>
</dbReference>
<dbReference type="OrthoDB" id="8402570at2"/>
<evidence type="ECO:0000313" key="2">
    <source>
        <dbReference type="Proteomes" id="UP000248555"/>
    </source>
</evidence>
<keyword evidence="2" id="KW-1185">Reference proteome</keyword>
<dbReference type="EMBL" id="QLMH01000046">
    <property type="protein sequence ID" value="RAK13851.1"/>
    <property type="molecule type" value="Genomic_DNA"/>
</dbReference>
<evidence type="ECO:0000313" key="1">
    <source>
        <dbReference type="EMBL" id="RAK13851.1"/>
    </source>
</evidence>
<sequence>MLSKTDEEIHLSLFLELTKIAQLKGGRYDLKKEIEDKCQEIVDWAFNEFQKKNKEFQQYQVKNLINPQGVREHLERYPDIPVYVNEELGKYFEGNPQVYVTSVSHEEVINTTKQTLSHAADLTDFEIPYITFIIYTASNVKRVWRNDLTIEQAVINILVDSTAKIAFASLGKMTGTALGVALFGPQYGILSAGIGAILFGSQSRYASDFIKKALASKEEKELKDSVFYLSEPILKKVDEKIEIRHDKLHKLKEGSEKSHTNEILLQKLTAMKDEDIQYIAYKKKELEKTLSDIQNGRIYVLDGYKEIMKTIPKTGVHPHNYQSELDFANAAFIKLREKVL</sequence>
<dbReference type="AlphaFoldDB" id="A0A327Y0B9"/>
<dbReference type="Proteomes" id="UP000248555">
    <property type="component" value="Unassembled WGS sequence"/>
</dbReference>
<name>A0A327Y0B9_9BACL</name>
<proteinExistence type="predicted"/>
<accession>A0A327Y0B9</accession>
<comment type="caution">
    <text evidence="1">The sequence shown here is derived from an EMBL/GenBank/DDBJ whole genome shotgun (WGS) entry which is preliminary data.</text>
</comment>
<protein>
    <submittedName>
        <fullName evidence="1">Uncharacterized protein</fullName>
    </submittedName>
</protein>
<reference evidence="1 2" key="1">
    <citation type="submission" date="2018-06" db="EMBL/GenBank/DDBJ databases">
        <title>Genomic Encyclopedia of Type Strains, Phase III (KMG-III): the genomes of soil and plant-associated and newly described type strains.</title>
        <authorList>
            <person name="Whitman W."/>
        </authorList>
    </citation>
    <scope>NUCLEOTIDE SEQUENCE [LARGE SCALE GENOMIC DNA]</scope>
    <source>
        <strain evidence="1 2">CGMCC 1.8979</strain>
    </source>
</reference>